<accession>A0A7R8ZSR0</accession>
<gene>
    <name evidence="2" type="ORF">CTOB1V02_LOCUS12930</name>
</gene>
<reference evidence="2" key="1">
    <citation type="submission" date="2020-11" db="EMBL/GenBank/DDBJ databases">
        <authorList>
            <person name="Tran Van P."/>
        </authorList>
    </citation>
    <scope>NUCLEOTIDE SEQUENCE</scope>
</reference>
<name>A0A7R8ZSR0_9CRUS</name>
<evidence type="ECO:0000256" key="1">
    <source>
        <dbReference type="SAM" id="MobiDB-lite"/>
    </source>
</evidence>
<dbReference type="AlphaFoldDB" id="A0A7R8ZSR0"/>
<proteinExistence type="predicted"/>
<feature type="non-terminal residue" evidence="2">
    <location>
        <position position="162"/>
    </location>
</feature>
<evidence type="ECO:0000313" key="2">
    <source>
        <dbReference type="EMBL" id="CAD7235114.1"/>
    </source>
</evidence>
<feature type="compositionally biased region" description="Basic residues" evidence="1">
    <location>
        <begin position="59"/>
        <end position="71"/>
    </location>
</feature>
<feature type="region of interest" description="Disordered" evidence="1">
    <location>
        <begin position="1"/>
        <end position="114"/>
    </location>
</feature>
<dbReference type="EMBL" id="OB671260">
    <property type="protein sequence ID" value="CAD7235114.1"/>
    <property type="molecule type" value="Genomic_DNA"/>
</dbReference>
<feature type="compositionally biased region" description="Low complexity" evidence="1">
    <location>
        <begin position="96"/>
        <end position="106"/>
    </location>
</feature>
<organism evidence="2">
    <name type="scientific">Cyprideis torosa</name>
    <dbReference type="NCBI Taxonomy" id="163714"/>
    <lineage>
        <taxon>Eukaryota</taxon>
        <taxon>Metazoa</taxon>
        <taxon>Ecdysozoa</taxon>
        <taxon>Arthropoda</taxon>
        <taxon>Crustacea</taxon>
        <taxon>Oligostraca</taxon>
        <taxon>Ostracoda</taxon>
        <taxon>Podocopa</taxon>
        <taxon>Podocopida</taxon>
        <taxon>Cytherocopina</taxon>
        <taxon>Cytheroidea</taxon>
        <taxon>Cytherideidae</taxon>
        <taxon>Cyprideis</taxon>
    </lineage>
</organism>
<sequence>VLQPQTIPRSFQMPLPTSHGSQERLRISTPKSRMNHREARVRKSDTSLPNSSDESVIVRRPKFKKKRKKGAKQTAKYQTAKYQTAKYQRQVPVGESDSSLLSSPASVTVGRRKFKKKRKRAKRALSDVEKLEKVSLDIHHTPQDIVLAEGAHLSYPPFVTDV</sequence>
<protein>
    <submittedName>
        <fullName evidence="2">Uncharacterized protein</fullName>
    </submittedName>
</protein>
<feature type="compositionally biased region" description="Basic and acidic residues" evidence="1">
    <location>
        <begin position="35"/>
        <end position="45"/>
    </location>
</feature>